<dbReference type="Proteomes" id="UP000665047">
    <property type="component" value="Chromosome"/>
</dbReference>
<keyword evidence="2" id="KW-1185">Reference proteome</keyword>
<evidence type="ECO:0008006" key="3">
    <source>
        <dbReference type="Google" id="ProtNLM"/>
    </source>
</evidence>
<evidence type="ECO:0000313" key="2">
    <source>
        <dbReference type="Proteomes" id="UP000665047"/>
    </source>
</evidence>
<reference evidence="1 2" key="1">
    <citation type="submission" date="2021-03" db="EMBL/GenBank/DDBJ databases">
        <title>Complete Genome Sequence Data of Xenorhabdus budapestensis strain C72, a Candidate Biological Control Agent, from China.</title>
        <authorList>
            <person name="LI B."/>
            <person name="WANG S."/>
            <person name="QIU D."/>
        </authorList>
    </citation>
    <scope>NUCLEOTIDE SEQUENCE [LARGE SCALE GENOMIC DNA]</scope>
    <source>
        <strain evidence="1 2">C-7-2</strain>
    </source>
</reference>
<name>A0ABX7VJ09_XENBU</name>
<proteinExistence type="predicted"/>
<dbReference type="Pfam" id="PF19759">
    <property type="entry name" value="DUF6246"/>
    <property type="match status" value="1"/>
</dbReference>
<gene>
    <name evidence="1" type="ORF">HGO23_04230</name>
</gene>
<sequence length="235" mass="26466">MTPMLEIGEMVISTERKDFLLCPSFAAMTRLGTPRQIVAAYTLLNGAETQALIQRAMLAYGTIPDWLVALMRKPVFGRAILSTAMRVIQACCDEDIDDLIGEWRPGQKGVVYRPGGLPVKNIILIANELITHGVMGKVKLRKLQRHEGTETYSDQFNAIEYINAARTHFSMSRGEAERLTMTEFQMMLKAKFPDEKGFTREEYDAVMEADDMRTRDLLSGKRRLVSIKQSKAGVT</sequence>
<evidence type="ECO:0000313" key="1">
    <source>
        <dbReference type="EMBL" id="QTL40603.1"/>
    </source>
</evidence>
<dbReference type="EMBL" id="CP072455">
    <property type="protein sequence ID" value="QTL40603.1"/>
    <property type="molecule type" value="Genomic_DNA"/>
</dbReference>
<dbReference type="InterPro" id="IPR046213">
    <property type="entry name" value="DUF6246"/>
</dbReference>
<accession>A0ABX7VJ09</accession>
<protein>
    <recommendedName>
        <fullName evidence="3">Gp17</fullName>
    </recommendedName>
</protein>
<dbReference type="RefSeq" id="WP_209028068.1">
    <property type="nucleotide sequence ID" value="NZ_CP072455.1"/>
</dbReference>
<organism evidence="1 2">
    <name type="scientific">Xenorhabdus budapestensis</name>
    <dbReference type="NCBI Taxonomy" id="290110"/>
    <lineage>
        <taxon>Bacteria</taxon>
        <taxon>Pseudomonadati</taxon>
        <taxon>Pseudomonadota</taxon>
        <taxon>Gammaproteobacteria</taxon>
        <taxon>Enterobacterales</taxon>
        <taxon>Morganellaceae</taxon>
        <taxon>Xenorhabdus</taxon>
    </lineage>
</organism>